<dbReference type="AlphaFoldDB" id="A0A1Q9JJR2"/>
<dbReference type="Proteomes" id="UP000187404">
    <property type="component" value="Unassembled WGS sequence"/>
</dbReference>
<evidence type="ECO:0000256" key="1">
    <source>
        <dbReference type="ARBA" id="ARBA00007068"/>
    </source>
</evidence>
<name>A0A1Q9JJR2_9FIRM</name>
<dbReference type="PANTHER" id="PTHR36512">
    <property type="entry name" value="D-AMINOPEPTIDASE"/>
    <property type="match status" value="1"/>
</dbReference>
<keyword evidence="2" id="KW-0645">Protease</keyword>
<dbReference type="Pfam" id="PF03576">
    <property type="entry name" value="Peptidase_S58"/>
    <property type="match status" value="1"/>
</dbReference>
<dbReference type="STRING" id="1261640.BHK98_10425"/>
<comment type="similarity">
    <text evidence="1">Belongs to the peptidase S58 family.</text>
</comment>
<proteinExistence type="inferred from homology"/>
<dbReference type="PANTHER" id="PTHR36512:SF3">
    <property type="entry name" value="BLR5678 PROTEIN"/>
    <property type="match status" value="1"/>
</dbReference>
<gene>
    <name evidence="2" type="ORF">BHK98_10425</name>
</gene>
<dbReference type="SUPFAM" id="SSF56266">
    <property type="entry name" value="DmpA/ArgJ-like"/>
    <property type="match status" value="1"/>
</dbReference>
<sequence length="375" mass="39931">MGIPSDAPIRLHRKFERGDRNKITDVQGVRVGQVTLQDREINTGVTAVLPHGGNLFRDKVMAGCSVLNGFGKSIGLVQIQELGTIETPIVMTNTLSIGTAFTALTKYMLEQNEDIGVSTGTVNCLVTECNDGRLNDIRGLHVREEHVRQALDSASEDFEEGAVGAGTGMVCLGLKGGIGSASRKITADGGEYVIGALVMTNYGSAGNLVIDGVHYDTTKAAGCAAEGNMRGANHENAAESSGCADGTTRAVNTAGEDKDRGSVIILIATDLPLSERQLTRVSRRAMVALARTGSYCGNGSGDIAITFTTANRCSHYSENDLLKYGMFFDENIDRVFEASVEAVEEALISSLYHAKTTEGVRGSRYMGLKDFLDMD</sequence>
<dbReference type="InterPro" id="IPR016117">
    <property type="entry name" value="ArgJ-like_dom_sf"/>
</dbReference>
<comment type="caution">
    <text evidence="2">The sequence shown here is derived from an EMBL/GenBank/DDBJ whole genome shotgun (WGS) entry which is preliminary data.</text>
</comment>
<dbReference type="InterPro" id="IPR005321">
    <property type="entry name" value="Peptidase_S58_DmpA"/>
</dbReference>
<keyword evidence="3" id="KW-1185">Reference proteome</keyword>
<dbReference type="OrthoDB" id="9770388at2"/>
<organism evidence="2 3">
    <name type="scientific">Hornefia porci</name>
    <dbReference type="NCBI Taxonomy" id="2652292"/>
    <lineage>
        <taxon>Bacteria</taxon>
        <taxon>Bacillati</taxon>
        <taxon>Bacillota</taxon>
        <taxon>Clostridia</taxon>
        <taxon>Peptostreptococcales</taxon>
        <taxon>Anaerovoracaceae</taxon>
        <taxon>Hornefia</taxon>
    </lineage>
</organism>
<protein>
    <submittedName>
        <fullName evidence="2">Aminopeptidase</fullName>
    </submittedName>
</protein>
<dbReference type="CDD" id="cd02253">
    <property type="entry name" value="DmpA"/>
    <property type="match status" value="1"/>
</dbReference>
<reference evidence="2 3" key="1">
    <citation type="journal article" date="2016" name="Appl. Environ. Microbiol.">
        <title>Function and Phylogeny of Bacterial Butyryl Coenzyme A:Acetate Transferases and Their Diversity in the Proximal Colon of Swine.</title>
        <authorList>
            <person name="Trachsel J."/>
            <person name="Bayles D.O."/>
            <person name="Looft T."/>
            <person name="Levine U.Y."/>
            <person name="Allen H.K."/>
        </authorList>
    </citation>
    <scope>NUCLEOTIDE SEQUENCE [LARGE SCALE GENOMIC DNA]</scope>
    <source>
        <strain evidence="2 3">68-3-10</strain>
    </source>
</reference>
<dbReference type="RefSeq" id="WP_075714088.1">
    <property type="nucleotide sequence ID" value="NZ_MJIE01000001.1"/>
</dbReference>
<dbReference type="GO" id="GO:0004177">
    <property type="term" value="F:aminopeptidase activity"/>
    <property type="evidence" value="ECO:0007669"/>
    <property type="project" value="UniProtKB-KW"/>
</dbReference>
<dbReference type="Gene3D" id="3.60.70.12">
    <property type="entry name" value="L-amino peptidase D-ALA esterase/amidase"/>
    <property type="match status" value="1"/>
</dbReference>
<evidence type="ECO:0000313" key="3">
    <source>
        <dbReference type="Proteomes" id="UP000187404"/>
    </source>
</evidence>
<evidence type="ECO:0000313" key="2">
    <source>
        <dbReference type="EMBL" id="OLR56450.1"/>
    </source>
</evidence>
<keyword evidence="2" id="KW-0031">Aminopeptidase</keyword>
<keyword evidence="2" id="KW-0378">Hydrolase</keyword>
<dbReference type="EMBL" id="MJIE01000001">
    <property type="protein sequence ID" value="OLR56450.1"/>
    <property type="molecule type" value="Genomic_DNA"/>
</dbReference>
<accession>A0A1Q9JJR2</accession>